<keyword evidence="5 7" id="KW-0472">Membrane</keyword>
<dbReference type="GO" id="GO:0006122">
    <property type="term" value="P:mitochondrial electron transport, ubiquinol to cytochrome c"/>
    <property type="evidence" value="ECO:0007669"/>
    <property type="project" value="InterPro"/>
</dbReference>
<keyword evidence="3 7" id="KW-0812">Transmembrane</keyword>
<evidence type="ECO:0000256" key="1">
    <source>
        <dbReference type="ARBA" id="ARBA00004141"/>
    </source>
</evidence>
<dbReference type="EMBL" id="CVMT01000003">
    <property type="protein sequence ID" value="CRG86811.1"/>
    <property type="molecule type" value="Genomic_DNA"/>
</dbReference>
<feature type="transmembrane region" description="Helical" evidence="7">
    <location>
        <begin position="332"/>
        <end position="356"/>
    </location>
</feature>
<dbReference type="Pfam" id="PF09796">
    <property type="entry name" value="QCR10"/>
    <property type="match status" value="1"/>
</dbReference>
<dbReference type="AlphaFoldDB" id="A0A0U1LVX5"/>
<dbReference type="InterPro" id="IPR002293">
    <property type="entry name" value="AA/rel_permease1"/>
</dbReference>
<dbReference type="GO" id="GO:0015101">
    <property type="term" value="F:organic cation transmembrane transporter activity"/>
    <property type="evidence" value="ECO:0007669"/>
    <property type="project" value="UniProtKB-ARBA"/>
</dbReference>
<dbReference type="Pfam" id="PF13520">
    <property type="entry name" value="AA_permease_2"/>
    <property type="match status" value="1"/>
</dbReference>
<feature type="transmembrane region" description="Helical" evidence="7">
    <location>
        <begin position="650"/>
        <end position="673"/>
    </location>
</feature>
<feature type="transmembrane region" description="Helical" evidence="7">
    <location>
        <begin position="277"/>
        <end position="295"/>
    </location>
</feature>
<keyword evidence="2" id="KW-0813">Transport</keyword>
<dbReference type="PANTHER" id="PTHR45649">
    <property type="entry name" value="AMINO-ACID PERMEASE BAT1"/>
    <property type="match status" value="1"/>
</dbReference>
<protein>
    <submittedName>
        <fullName evidence="8">Putative amino-acid permease C584,13</fullName>
    </submittedName>
</protein>
<dbReference type="GO" id="GO:0016020">
    <property type="term" value="C:membrane"/>
    <property type="evidence" value="ECO:0007669"/>
    <property type="project" value="UniProtKB-SubCell"/>
</dbReference>
<feature type="transmembrane region" description="Helical" evidence="7">
    <location>
        <begin position="38"/>
        <end position="60"/>
    </location>
</feature>
<evidence type="ECO:0000256" key="7">
    <source>
        <dbReference type="SAM" id="Phobius"/>
    </source>
</evidence>
<dbReference type="GO" id="GO:0005739">
    <property type="term" value="C:mitochondrion"/>
    <property type="evidence" value="ECO:0007669"/>
    <property type="project" value="GOC"/>
</dbReference>
<reference evidence="8 9" key="1">
    <citation type="submission" date="2015-04" db="EMBL/GenBank/DDBJ databases">
        <authorList>
            <person name="Syromyatnikov M.Y."/>
            <person name="Popov V.N."/>
        </authorList>
    </citation>
    <scope>NUCLEOTIDE SEQUENCE [LARGE SCALE GENOMIC DNA]</scope>
    <source>
        <strain evidence="8">WF-38-12</strain>
    </source>
</reference>
<evidence type="ECO:0000256" key="2">
    <source>
        <dbReference type="ARBA" id="ARBA00022448"/>
    </source>
</evidence>
<evidence type="ECO:0000256" key="3">
    <source>
        <dbReference type="ARBA" id="ARBA00022692"/>
    </source>
</evidence>
<feature type="transmembrane region" description="Helical" evidence="7">
    <location>
        <begin position="679"/>
        <end position="700"/>
    </location>
</feature>
<organism evidence="8 9">
    <name type="scientific">Talaromyces islandicus</name>
    <name type="common">Penicillium islandicum</name>
    <dbReference type="NCBI Taxonomy" id="28573"/>
    <lineage>
        <taxon>Eukaryota</taxon>
        <taxon>Fungi</taxon>
        <taxon>Dikarya</taxon>
        <taxon>Ascomycota</taxon>
        <taxon>Pezizomycotina</taxon>
        <taxon>Eurotiomycetes</taxon>
        <taxon>Eurotiomycetidae</taxon>
        <taxon>Eurotiales</taxon>
        <taxon>Trichocomaceae</taxon>
        <taxon>Talaromyces</taxon>
        <taxon>Talaromyces sect. Islandici</taxon>
    </lineage>
</organism>
<gene>
    <name evidence="8" type="ORF">PISL3812_03823</name>
</gene>
<dbReference type="FunFam" id="1.20.1740.10:FF:000046">
    <property type="entry name" value="Amino-acid permease, putative"/>
    <property type="match status" value="1"/>
</dbReference>
<dbReference type="Proteomes" id="UP000054383">
    <property type="component" value="Unassembled WGS sequence"/>
</dbReference>
<name>A0A0U1LVX5_TALIS</name>
<evidence type="ECO:0000256" key="5">
    <source>
        <dbReference type="ARBA" id="ARBA00023136"/>
    </source>
</evidence>
<proteinExistence type="predicted"/>
<feature type="transmembrane region" description="Helical" evidence="7">
    <location>
        <begin position="368"/>
        <end position="386"/>
    </location>
</feature>
<feature type="transmembrane region" description="Helical" evidence="7">
    <location>
        <begin position="241"/>
        <end position="265"/>
    </location>
</feature>
<accession>A0A0U1LVX5</accession>
<evidence type="ECO:0000313" key="8">
    <source>
        <dbReference type="EMBL" id="CRG86811.1"/>
    </source>
</evidence>
<feature type="transmembrane region" description="Helical" evidence="7">
    <location>
        <begin position="581"/>
        <end position="599"/>
    </location>
</feature>
<feature type="transmembrane region" description="Helical" evidence="7">
    <location>
        <begin position="605"/>
        <end position="630"/>
    </location>
</feature>
<feature type="transmembrane region" description="Helical" evidence="7">
    <location>
        <begin position="529"/>
        <end position="551"/>
    </location>
</feature>
<evidence type="ECO:0000313" key="9">
    <source>
        <dbReference type="Proteomes" id="UP000054383"/>
    </source>
</evidence>
<sequence>MVAQQLLNRAPYSKPYRSPFGPKYAIPTHWHGLTPGRFAKYGVIAGGFGGALGVMVLFFFGEVPRVRKDIFQKFPFLDRYFDRTIPPEDRFLLPPALYVWHRDGWNMLDSAPSAAPVEYPDLTYLDVEIQAFISFVRLFLVGSLAAPLSIESLIYGVTLSVRNRQDLDRILPSNFNLRSLRMNVKRIMSEPSAKDVYQGDNNAPVTSVLPDGDVPISDHALNADESVLAALGYKQEFKREFSLWTTFCVSFAVLGLLPSFASTMYYGMGYAGTGGMVWGWLIAMVFIQCVAMSMAELCSAMPTSGGLYYASAVLAPPGYGPLAAWLTGWSNWIGQVTSAPSVDYALAAMILAAGAIYNPEYVPTNYQLYLLTVLIIVIHTAISSMPTKWIATVNSWGSTFNIMALVIALITIPAATSNTPKFTSASEVWAVIANGTDYPDGVAILMSFVGVIWTMSGYDSPFHLSEECSNANIASPRAIALTSATGGLFGWFLQLVVAYTVTDIDAVMNSELGQPWASYLLQVLPQKTAMAILALTIVCGFSMGQGCMVAASRVTYAYARDDCFPLSNVWKQVHPRTKTPVNAVIINGVLGILMCLLIFGGSVAIGALFSIGAIAQFIAFAIPIAIRVFVIDDTRFRRGPWHLGKFSKPVGAAGALFVLLMLPILCLPSGTGADLTPDLMNWTCLVYGAPMLAVMVWWVVDAKKWFKGPKVNVEHMLYGREEIDGMAAEGEEEKTVIDSATAAATATPDQSKREKSGSSSSS</sequence>
<dbReference type="STRING" id="28573.A0A0U1LVX5"/>
<dbReference type="OrthoDB" id="4476201at2759"/>
<dbReference type="OMA" id="VWAVIAN"/>
<comment type="subcellular location">
    <subcellularLocation>
        <location evidence="1">Membrane</location>
        <topology evidence="1">Multi-pass membrane protein</topology>
    </subcellularLocation>
</comment>
<dbReference type="Gene3D" id="1.20.1740.10">
    <property type="entry name" value="Amino acid/polyamine transporter I"/>
    <property type="match status" value="1"/>
</dbReference>
<feature type="transmembrane region" description="Helical" evidence="7">
    <location>
        <begin position="479"/>
        <end position="501"/>
    </location>
</feature>
<feature type="transmembrane region" description="Helical" evidence="7">
    <location>
        <begin position="307"/>
        <end position="326"/>
    </location>
</feature>
<keyword evidence="9" id="KW-1185">Reference proteome</keyword>
<feature type="region of interest" description="Disordered" evidence="6">
    <location>
        <begin position="740"/>
        <end position="762"/>
    </location>
</feature>
<feature type="transmembrane region" description="Helical" evidence="7">
    <location>
        <begin position="398"/>
        <end position="416"/>
    </location>
</feature>
<keyword evidence="4 7" id="KW-1133">Transmembrane helix</keyword>
<dbReference type="InterPro" id="IPR019182">
    <property type="entry name" value="Cytochrome_b-c1_su10_fun"/>
</dbReference>
<evidence type="ECO:0000256" key="4">
    <source>
        <dbReference type="ARBA" id="ARBA00022989"/>
    </source>
</evidence>
<evidence type="ECO:0000256" key="6">
    <source>
        <dbReference type="SAM" id="MobiDB-lite"/>
    </source>
</evidence>
<dbReference type="PANTHER" id="PTHR45649:SF29">
    <property type="entry name" value="AMINO ACID TRANSPORTER (EUROFUNG)"/>
    <property type="match status" value="1"/>
</dbReference>